<dbReference type="GO" id="GO:0008757">
    <property type="term" value="F:S-adenosylmethionine-dependent methyltransferase activity"/>
    <property type="evidence" value="ECO:0007669"/>
    <property type="project" value="InterPro"/>
</dbReference>
<feature type="domain" description="DUF7918" evidence="5">
    <location>
        <begin position="478"/>
        <end position="677"/>
    </location>
</feature>
<feature type="domain" description="Glutaminase A central" evidence="3">
    <location>
        <begin position="1501"/>
        <end position="1600"/>
    </location>
</feature>
<evidence type="ECO:0000259" key="2">
    <source>
        <dbReference type="Pfam" id="PF08241"/>
    </source>
</evidence>
<keyword evidence="7" id="KW-1185">Reference proteome</keyword>
<feature type="domain" description="Methyltransferase type 11" evidence="2">
    <location>
        <begin position="117"/>
        <end position="191"/>
    </location>
</feature>
<dbReference type="EMBL" id="JAAABM010000004">
    <property type="protein sequence ID" value="KAF7678296.1"/>
    <property type="molecule type" value="Genomic_DNA"/>
</dbReference>
<feature type="region of interest" description="Disordered" evidence="1">
    <location>
        <begin position="1471"/>
        <end position="1496"/>
    </location>
</feature>
<dbReference type="SUPFAM" id="SSF53335">
    <property type="entry name" value="S-adenosyl-L-methionine-dependent methyltransferases"/>
    <property type="match status" value="1"/>
</dbReference>
<dbReference type="Pfam" id="PF17168">
    <property type="entry name" value="DUF5127"/>
    <property type="match status" value="1"/>
</dbReference>
<feature type="region of interest" description="Disordered" evidence="1">
    <location>
        <begin position="732"/>
        <end position="758"/>
    </location>
</feature>
<dbReference type="Gene3D" id="3.40.50.150">
    <property type="entry name" value="Vaccinia Virus protein VP39"/>
    <property type="match status" value="1"/>
</dbReference>
<protein>
    <recommendedName>
        <fullName evidence="8">Methyltransferase type 11 domain-containing protein</fullName>
    </recommendedName>
</protein>
<feature type="domain" description="Glutaminase A central" evidence="3">
    <location>
        <begin position="1342"/>
        <end position="1475"/>
    </location>
</feature>
<proteinExistence type="predicted"/>
<feature type="compositionally biased region" description="Polar residues" evidence="1">
    <location>
        <begin position="739"/>
        <end position="755"/>
    </location>
</feature>
<dbReference type="InterPro" id="IPR057678">
    <property type="entry name" value="DUF7918"/>
</dbReference>
<gene>
    <name evidence="6" type="ORF">GT037_003677</name>
</gene>
<evidence type="ECO:0000259" key="4">
    <source>
        <dbReference type="Pfam" id="PF17168"/>
    </source>
</evidence>
<name>A0A8H7B667_9PLEO</name>
<reference evidence="6" key="2">
    <citation type="submission" date="2020-08" db="EMBL/GenBank/DDBJ databases">
        <title>Draft Genome Sequence of Cumin Blight Pathogen Alternaria burnsii.</title>
        <authorList>
            <person name="Feng Z."/>
        </authorList>
    </citation>
    <scope>NUCLEOTIDE SEQUENCE</scope>
    <source>
        <strain evidence="6">CBS107.38</strain>
    </source>
</reference>
<feature type="domain" description="Glutaminase A central" evidence="3">
    <location>
        <begin position="1162"/>
        <end position="1284"/>
    </location>
</feature>
<evidence type="ECO:0000313" key="7">
    <source>
        <dbReference type="Proteomes" id="UP000596902"/>
    </source>
</evidence>
<dbReference type="InterPro" id="IPR052743">
    <property type="entry name" value="Glutaminase_GtaA"/>
</dbReference>
<evidence type="ECO:0000259" key="5">
    <source>
        <dbReference type="Pfam" id="PF25534"/>
    </source>
</evidence>
<dbReference type="InterPro" id="IPR032514">
    <property type="entry name" value="GtaA_central"/>
</dbReference>
<dbReference type="Proteomes" id="UP000596902">
    <property type="component" value="Unassembled WGS sequence"/>
</dbReference>
<organism evidence="6 7">
    <name type="scientific">Alternaria burnsii</name>
    <dbReference type="NCBI Taxonomy" id="1187904"/>
    <lineage>
        <taxon>Eukaryota</taxon>
        <taxon>Fungi</taxon>
        <taxon>Dikarya</taxon>
        <taxon>Ascomycota</taxon>
        <taxon>Pezizomycotina</taxon>
        <taxon>Dothideomycetes</taxon>
        <taxon>Pleosporomycetidae</taxon>
        <taxon>Pleosporales</taxon>
        <taxon>Pleosporineae</taxon>
        <taxon>Pleosporaceae</taxon>
        <taxon>Alternaria</taxon>
        <taxon>Alternaria sect. Alternaria</taxon>
    </lineage>
</organism>
<evidence type="ECO:0008006" key="8">
    <source>
        <dbReference type="Google" id="ProtNLM"/>
    </source>
</evidence>
<dbReference type="InterPro" id="IPR029063">
    <property type="entry name" value="SAM-dependent_MTases_sf"/>
</dbReference>
<sequence length="2012" mass="226241">MATFSVRAFIPPLRRRCLPLQTTRRYAVQAPGAPMMEIFSGQQKWLQKERAAADRETSRSVDYLRDEVASRLCERVLDINRHFPNVLDLGANACNLSHALTLPSEDAPDKGPRSKRIGTITAADSSEALLYRDAHLPFNKEIDIVRQVLSTSELLPYEANSFDAVLSSLSLHWINDLPSVLAQVNNILKPDCPFIGVMMGGDSLYELRTSLQLAELDRRGGVSTHTSPLADVKDVGGLLQKAGFNLLTVDVDDIVVDYPDTFSLMKDLQAMGESNAVLAREKGPIQRDVLLAAEGIYKELHGNEDGTLPATFRLIYMIGWKPSPNQAKPLERGTGMFSIKDHLEKNTKSGQGRESIFAEKTPDYAARLPSFVHELWDRPLWADCSSNNGFDIFDSPDGILVGSILVVRFTSLNTRDEELVHGIAESLTKGSVRLSKSRVLEFTFGRQRHLFTHIQPTATTMHYRSITVGLHSQFDIETLPEYRPDHYSIFDSALQYIEDKTSTCSVYVPALPGSTFWIGYSVSPPVPEGHYFLFKLYINGAHMVSWSTGKEEDWQGKTMFGLFESPEDEHGKRRVEKRVLCFAAKDAVDVFDDTARIEIRVHRADERKRVERQAEEYNNTEHAKNGKGISLVNAGRAGPEQPKRFYKFSLIDPIDQPFATFRYYYRSWDQLRGLGLLDQHISGAGEDNDLPVIEPQEDDIDEAKEGTRACSVVSKELGSVFQDCSDNLNGRAASAADTRAQTQTPHSPMRSTSARVRNPLTRKASIRQVSDTEQSRAYVPRGAPDLKTEASVEHVGEQMQQRDSFVRTPSHFYRLSIPPSIELRRPEPASRPLPILPTKHDFEASTSYCPHPAYPVDDWTVGFSVLASVSDSKEVYPLLGRPHDSLEHKDEDYTVAYPTYNGATYDASTTNLTYSIRAPDAIRSTKDLEITLSFLSPITPTSTLRQTIPAAYLSIYVQGSFDVNIYVDVNGQWVSGKRESLIEWGLFQHVAPGLNDRLKTWQVKRQVEQLFTETNDQPEWGRLHFTGPVDARHESGTSALLRQRFARTGTLQNEVDGNFRGVMDEEPVFAFSKAFKLANSSTATSSSGSNSDSILFTITHIQDPVTQYASARGLTFMRPLWKSWFPQDDKLIQFHYGDFAMASSLASNYSEQLRIDAYQSGSTNYVDIVALSARQVMGATSFSGTKENPLLFLKEISSNGNSQTVDVIFPAFPFFLYTQPRWLAYLLEPLLEHQLSGQYPNKYSMHDLGAHFPNLTGHSDGRDEYMPVEECGDMLIMGLALVNSLSYNSDAEAQSIWSAIGNDADHDVDASNVFSLSSIGLHNGVEYIDETWGGNAKGIHQAKRWLEGSYDLWKQWTGYLVEDALEPHNQLCTDDFAGWLPLQTNLALKGIVGIKAFSEIADLMDRPGDAKHYRNISETYIKKWQEYGMSRDGTHAKLAYDWYGSWTTLYSLYADAVLCFHPTITNTSKSEQSEYASGNDKAQRPLSPSKHSSGRTPMIDDFIPDEIYNLQSDWYSTVMQKYGLPLDSRHLYTKSDWEFEAAAVANKTVRSEILDRVALWLNETVTDRPFTDLYVTEGDGGFPGPWFFARPVVGGHFAFLTLERACGGSGGKTLYCEGAGDSEILEKFRQTNEYKIPTTVDRRTLLACSTFAQDYFTYNPEKNDLRLPVCYPKVHEPGSHSRNPKPKNSDQDSSVGRQMAFIRPKEIEDYVVPWLERMQENFDRVEASPSEPSRGSTTPLQRTRLAQSVVSWSDQSVVMNIPELLVDKIHLYNAMLQLGLPKFVQLPLIDVLVLQMYRTKLEACELDALEHTIGRFHSRAVAVLDPVLNHFIGTYSFRSLGDRAKPEPLGHSARLADDTDAASKELAKGTTEENSTESDAIDAITEEQANSNITKADNNVSNLGPEKWKKKRRYLQYCDVNAKRKDYRYDTYILPPELPVIGHSIRHWSGVRQDESTAAAHTGFPLNIGKYKKFIRHSAKDAIDEKDWVEEETNRLIGQTEYQENGPGKEKK</sequence>
<dbReference type="GeneID" id="62201902"/>
<feature type="region of interest" description="Disordered" evidence="1">
    <location>
        <begin position="1675"/>
        <end position="1698"/>
    </location>
</feature>
<dbReference type="Pfam" id="PF25534">
    <property type="entry name" value="DUF7918"/>
    <property type="match status" value="1"/>
</dbReference>
<dbReference type="PANTHER" id="PTHR31987">
    <property type="entry name" value="GLUTAMINASE A-RELATED"/>
    <property type="match status" value="1"/>
</dbReference>
<evidence type="ECO:0000259" key="3">
    <source>
        <dbReference type="Pfam" id="PF16335"/>
    </source>
</evidence>
<dbReference type="RefSeq" id="XP_038788431.1">
    <property type="nucleotide sequence ID" value="XM_038928724.1"/>
</dbReference>
<dbReference type="Pfam" id="PF08241">
    <property type="entry name" value="Methyltransf_11"/>
    <property type="match status" value="1"/>
</dbReference>
<feature type="region of interest" description="Disordered" evidence="1">
    <location>
        <begin position="1848"/>
        <end position="1880"/>
    </location>
</feature>
<dbReference type="InterPro" id="IPR033433">
    <property type="entry name" value="GtaA_N"/>
</dbReference>
<feature type="domain" description="Glutaminase A N-terminal" evidence="4">
    <location>
        <begin position="928"/>
        <end position="1154"/>
    </location>
</feature>
<dbReference type="Pfam" id="PF16335">
    <property type="entry name" value="GtaA_6_Hairpin"/>
    <property type="match status" value="3"/>
</dbReference>
<feature type="compositionally biased region" description="Basic and acidic residues" evidence="1">
    <location>
        <begin position="1848"/>
        <end position="1871"/>
    </location>
</feature>
<evidence type="ECO:0000256" key="1">
    <source>
        <dbReference type="SAM" id="MobiDB-lite"/>
    </source>
</evidence>
<comment type="caution">
    <text evidence="6">The sequence shown here is derived from an EMBL/GenBank/DDBJ whole genome shotgun (WGS) entry which is preliminary data.</text>
</comment>
<dbReference type="PANTHER" id="PTHR31987:SF12">
    <property type="entry name" value="PUTATIVE (AFU_ORTHOLOGUE AFUA_3G10910)-RELATED"/>
    <property type="match status" value="1"/>
</dbReference>
<reference evidence="6" key="1">
    <citation type="submission" date="2020-01" db="EMBL/GenBank/DDBJ databases">
        <authorList>
            <person name="Feng Z.H.Z."/>
        </authorList>
    </citation>
    <scope>NUCLEOTIDE SEQUENCE</scope>
    <source>
        <strain evidence="6">CBS107.38</strain>
    </source>
</reference>
<accession>A0A8H7B667</accession>
<evidence type="ECO:0000313" key="6">
    <source>
        <dbReference type="EMBL" id="KAF7678296.1"/>
    </source>
</evidence>
<dbReference type="InterPro" id="IPR013216">
    <property type="entry name" value="Methyltransf_11"/>
</dbReference>